<gene>
    <name evidence="1" type="ORF">Y1Q_0019023</name>
</gene>
<protein>
    <submittedName>
        <fullName evidence="1">Uncharacterized protein</fullName>
    </submittedName>
</protein>
<organism evidence="1 2">
    <name type="scientific">Alligator mississippiensis</name>
    <name type="common">American alligator</name>
    <dbReference type="NCBI Taxonomy" id="8496"/>
    <lineage>
        <taxon>Eukaryota</taxon>
        <taxon>Metazoa</taxon>
        <taxon>Chordata</taxon>
        <taxon>Craniata</taxon>
        <taxon>Vertebrata</taxon>
        <taxon>Euteleostomi</taxon>
        <taxon>Archelosauria</taxon>
        <taxon>Archosauria</taxon>
        <taxon>Crocodylia</taxon>
        <taxon>Alligatoridae</taxon>
        <taxon>Alligatorinae</taxon>
        <taxon>Alligator</taxon>
    </lineage>
</organism>
<accession>A0A151M3Q4</accession>
<comment type="caution">
    <text evidence="1">The sequence shown here is derived from an EMBL/GenBank/DDBJ whole genome shotgun (WGS) entry which is preliminary data.</text>
</comment>
<keyword evidence="2" id="KW-1185">Reference proteome</keyword>
<proteinExistence type="predicted"/>
<dbReference type="AlphaFoldDB" id="A0A151M3Q4"/>
<sequence>MVISDFFRSGGVLEVSPAWSLYSGYCRKTARAYPSCPACAEIMMEHKGKGSLLGEKRSKSTLRSLLPCREMKGSYYIQCGEDSPTRPRAALGSRIPAE</sequence>
<dbReference type="Proteomes" id="UP000050525">
    <property type="component" value="Unassembled WGS sequence"/>
</dbReference>
<dbReference type="EMBL" id="AKHW03006769">
    <property type="protein sequence ID" value="KYO19101.1"/>
    <property type="molecule type" value="Genomic_DNA"/>
</dbReference>
<evidence type="ECO:0000313" key="2">
    <source>
        <dbReference type="Proteomes" id="UP000050525"/>
    </source>
</evidence>
<name>A0A151M3Q4_ALLMI</name>
<evidence type="ECO:0000313" key="1">
    <source>
        <dbReference type="EMBL" id="KYO19101.1"/>
    </source>
</evidence>
<reference evidence="1 2" key="1">
    <citation type="journal article" date="2012" name="Genome Biol.">
        <title>Sequencing three crocodilian genomes to illuminate the evolution of archosaurs and amniotes.</title>
        <authorList>
            <person name="St John J.A."/>
            <person name="Braun E.L."/>
            <person name="Isberg S.R."/>
            <person name="Miles L.G."/>
            <person name="Chong A.Y."/>
            <person name="Gongora J."/>
            <person name="Dalzell P."/>
            <person name="Moran C."/>
            <person name="Bed'hom B."/>
            <person name="Abzhanov A."/>
            <person name="Burgess S.C."/>
            <person name="Cooksey A.M."/>
            <person name="Castoe T.A."/>
            <person name="Crawford N.G."/>
            <person name="Densmore L.D."/>
            <person name="Drew J.C."/>
            <person name="Edwards S.V."/>
            <person name="Faircloth B.C."/>
            <person name="Fujita M.K."/>
            <person name="Greenwold M.J."/>
            <person name="Hoffmann F.G."/>
            <person name="Howard J.M."/>
            <person name="Iguchi T."/>
            <person name="Janes D.E."/>
            <person name="Khan S.Y."/>
            <person name="Kohno S."/>
            <person name="de Koning A.J."/>
            <person name="Lance S.L."/>
            <person name="McCarthy F.M."/>
            <person name="McCormack J.E."/>
            <person name="Merchant M.E."/>
            <person name="Peterson D.G."/>
            <person name="Pollock D.D."/>
            <person name="Pourmand N."/>
            <person name="Raney B.J."/>
            <person name="Roessler K.A."/>
            <person name="Sanford J.R."/>
            <person name="Sawyer R.H."/>
            <person name="Schmidt C.J."/>
            <person name="Triplett E.W."/>
            <person name="Tuberville T.D."/>
            <person name="Venegas-Anaya M."/>
            <person name="Howard J.T."/>
            <person name="Jarvis E.D."/>
            <person name="Guillette L.J.Jr."/>
            <person name="Glenn T.C."/>
            <person name="Green R.E."/>
            <person name="Ray D.A."/>
        </authorList>
    </citation>
    <scope>NUCLEOTIDE SEQUENCE [LARGE SCALE GENOMIC DNA]</scope>
    <source>
        <strain evidence="1">KSC_2009_1</strain>
    </source>
</reference>